<evidence type="ECO:0000313" key="2">
    <source>
        <dbReference type="EMBL" id="SCY39426.1"/>
    </source>
</evidence>
<reference evidence="3" key="1">
    <citation type="submission" date="2016-10" db="EMBL/GenBank/DDBJ databases">
        <authorList>
            <person name="Varghese N."/>
            <person name="Submissions S."/>
        </authorList>
    </citation>
    <scope>NUCLEOTIDE SEQUENCE [LARGE SCALE GENOMIC DNA]</scope>
    <source>
        <strain evidence="3">BL9</strain>
    </source>
</reference>
<name>A0A1G5FJL4_9BACL</name>
<dbReference type="AlphaFoldDB" id="A0A1G5FJL4"/>
<dbReference type="NCBIfam" id="NF041635">
    <property type="entry name" value="STM3941_fam"/>
    <property type="match status" value="1"/>
</dbReference>
<dbReference type="InterPro" id="IPR048136">
    <property type="entry name" value="STM3941-like"/>
</dbReference>
<keyword evidence="1" id="KW-0472">Membrane</keyword>
<evidence type="ECO:0000313" key="3">
    <source>
        <dbReference type="Proteomes" id="UP000198538"/>
    </source>
</evidence>
<protein>
    <submittedName>
        <fullName evidence="2">Uncharacterized protein</fullName>
    </submittedName>
</protein>
<keyword evidence="3" id="KW-1185">Reference proteome</keyword>
<dbReference type="Proteomes" id="UP000198538">
    <property type="component" value="Unassembled WGS sequence"/>
</dbReference>
<evidence type="ECO:0000256" key="1">
    <source>
        <dbReference type="SAM" id="Phobius"/>
    </source>
</evidence>
<feature type="transmembrane region" description="Helical" evidence="1">
    <location>
        <begin position="17"/>
        <end position="36"/>
    </location>
</feature>
<sequence length="185" mass="20813">MNTSYEQHVEYPSRKRMALITAGAALFVSAGFFLMFDRSSGAGTSIISSVLGLLSVLFFGTCFFYSLVKMIRKEPSFVINEQGFVDSSSYTSGGAVAWREIEHMFMYELMGQKMIGVKLQDEKAFMERHNGMKRKLMAANSNMVDATISIAQSSITLPIDELYLMMMNHWQHGKGGRIYVLNGRK</sequence>
<accession>A0A1G5FJL4</accession>
<organism evidence="2 3">
    <name type="scientific">Paenibacillus polysaccharolyticus</name>
    <dbReference type="NCBI Taxonomy" id="582692"/>
    <lineage>
        <taxon>Bacteria</taxon>
        <taxon>Bacillati</taxon>
        <taxon>Bacillota</taxon>
        <taxon>Bacilli</taxon>
        <taxon>Bacillales</taxon>
        <taxon>Paenibacillaceae</taxon>
        <taxon>Paenibacillus</taxon>
    </lineage>
</organism>
<feature type="transmembrane region" description="Helical" evidence="1">
    <location>
        <begin position="42"/>
        <end position="68"/>
    </location>
</feature>
<dbReference type="EMBL" id="FMVM01000004">
    <property type="protein sequence ID" value="SCY39426.1"/>
    <property type="molecule type" value="Genomic_DNA"/>
</dbReference>
<keyword evidence="1" id="KW-0812">Transmembrane</keyword>
<keyword evidence="1" id="KW-1133">Transmembrane helix</keyword>
<gene>
    <name evidence="2" type="ORF">SAMN05720606_104238</name>
</gene>
<dbReference type="RefSeq" id="WP_090917781.1">
    <property type="nucleotide sequence ID" value="NZ_FMVM01000004.1"/>
</dbReference>
<proteinExistence type="predicted"/>
<dbReference type="STRING" id="582692.SAMN05720606_104238"/>